<evidence type="ECO:0000313" key="7">
    <source>
        <dbReference type="EMBL" id="KAF5182214.1"/>
    </source>
</evidence>
<gene>
    <name evidence="7" type="ORF">FRX31_028198</name>
</gene>
<dbReference type="GO" id="GO:0016020">
    <property type="term" value="C:membrane"/>
    <property type="evidence" value="ECO:0007669"/>
    <property type="project" value="UniProtKB-SubCell"/>
</dbReference>
<protein>
    <submittedName>
        <fullName evidence="7">Mitochondrial substrate carrier family protein</fullName>
    </submittedName>
</protein>
<sequence length="147" mass="16473">TFPLDLVRRRMQLEGARGRARVYKTGLFGTFGHIMQTEGLCGLYRGTLVLLIITPSIIMDHQCGSWSNAMYHGQNQGFRMKGRQILFDRQLQEASPPFANDDKDDPLVQPDGGNRHGAGGGNHHGVDLQTWDKQHPKPPLEINKVRA</sequence>
<evidence type="ECO:0000256" key="6">
    <source>
        <dbReference type="SAM" id="MobiDB-lite"/>
    </source>
</evidence>
<feature type="region of interest" description="Disordered" evidence="6">
    <location>
        <begin position="91"/>
        <end position="147"/>
    </location>
</feature>
<evidence type="ECO:0000256" key="2">
    <source>
        <dbReference type="ARBA" id="ARBA00022692"/>
    </source>
</evidence>
<dbReference type="AlphaFoldDB" id="A0A7J6VAU6"/>
<dbReference type="EMBL" id="JABWDY010035080">
    <property type="protein sequence ID" value="KAF5182214.1"/>
    <property type="molecule type" value="Genomic_DNA"/>
</dbReference>
<evidence type="ECO:0000256" key="3">
    <source>
        <dbReference type="ARBA" id="ARBA00023136"/>
    </source>
</evidence>
<feature type="repeat" description="Solcar" evidence="4">
    <location>
        <begin position="1"/>
        <end position="72"/>
    </location>
</feature>
<dbReference type="InterPro" id="IPR023395">
    <property type="entry name" value="MCP_dom_sf"/>
</dbReference>
<dbReference type="Pfam" id="PF00153">
    <property type="entry name" value="Mito_carr"/>
    <property type="match status" value="1"/>
</dbReference>
<evidence type="ECO:0000256" key="1">
    <source>
        <dbReference type="ARBA" id="ARBA00004141"/>
    </source>
</evidence>
<reference evidence="7 8" key="1">
    <citation type="submission" date="2020-06" db="EMBL/GenBank/DDBJ databases">
        <title>Transcriptomic and genomic resources for Thalictrum thalictroides and T. hernandezii: Facilitating candidate gene discovery in an emerging model plant lineage.</title>
        <authorList>
            <person name="Arias T."/>
            <person name="Riano-Pachon D.M."/>
            <person name="Di Stilio V.S."/>
        </authorList>
    </citation>
    <scope>NUCLEOTIDE SEQUENCE [LARGE SCALE GENOMIC DNA]</scope>
    <source>
        <strain evidence="8">cv. WT478/WT964</strain>
        <tissue evidence="7">Leaves</tissue>
    </source>
</reference>
<accession>A0A7J6VAU6</accession>
<organism evidence="7 8">
    <name type="scientific">Thalictrum thalictroides</name>
    <name type="common">Rue-anemone</name>
    <name type="synonym">Anemone thalictroides</name>
    <dbReference type="NCBI Taxonomy" id="46969"/>
    <lineage>
        <taxon>Eukaryota</taxon>
        <taxon>Viridiplantae</taxon>
        <taxon>Streptophyta</taxon>
        <taxon>Embryophyta</taxon>
        <taxon>Tracheophyta</taxon>
        <taxon>Spermatophyta</taxon>
        <taxon>Magnoliopsida</taxon>
        <taxon>Ranunculales</taxon>
        <taxon>Ranunculaceae</taxon>
        <taxon>Thalictroideae</taxon>
        <taxon>Thalictrum</taxon>
    </lineage>
</organism>
<dbReference type="SUPFAM" id="SSF103506">
    <property type="entry name" value="Mitochondrial carrier"/>
    <property type="match status" value="1"/>
</dbReference>
<dbReference type="OrthoDB" id="270584at2759"/>
<comment type="similarity">
    <text evidence="5">Belongs to the mitochondrial carrier (TC 2.A.29) family.</text>
</comment>
<proteinExistence type="inferred from homology"/>
<evidence type="ECO:0000313" key="8">
    <source>
        <dbReference type="Proteomes" id="UP000554482"/>
    </source>
</evidence>
<name>A0A7J6VAU6_THATH</name>
<dbReference type="Gene3D" id="1.50.40.10">
    <property type="entry name" value="Mitochondrial carrier domain"/>
    <property type="match status" value="1"/>
</dbReference>
<dbReference type="InterPro" id="IPR018108">
    <property type="entry name" value="MCP_transmembrane"/>
</dbReference>
<evidence type="ECO:0000256" key="4">
    <source>
        <dbReference type="PROSITE-ProRule" id="PRU00282"/>
    </source>
</evidence>
<evidence type="ECO:0000256" key="5">
    <source>
        <dbReference type="RuleBase" id="RU000488"/>
    </source>
</evidence>
<feature type="non-terminal residue" evidence="7">
    <location>
        <position position="1"/>
    </location>
</feature>
<feature type="compositionally biased region" description="Basic and acidic residues" evidence="6">
    <location>
        <begin position="124"/>
        <end position="135"/>
    </location>
</feature>
<keyword evidence="2 4" id="KW-0812">Transmembrane</keyword>
<keyword evidence="8" id="KW-1185">Reference proteome</keyword>
<dbReference type="PROSITE" id="PS50920">
    <property type="entry name" value="SOLCAR"/>
    <property type="match status" value="1"/>
</dbReference>
<keyword evidence="5" id="KW-0813">Transport</keyword>
<comment type="subcellular location">
    <subcellularLocation>
        <location evidence="1">Membrane</location>
        <topology evidence="1">Multi-pass membrane protein</topology>
    </subcellularLocation>
</comment>
<dbReference type="Proteomes" id="UP000554482">
    <property type="component" value="Unassembled WGS sequence"/>
</dbReference>
<keyword evidence="3 4" id="KW-0472">Membrane</keyword>
<comment type="caution">
    <text evidence="7">The sequence shown here is derived from an EMBL/GenBank/DDBJ whole genome shotgun (WGS) entry which is preliminary data.</text>
</comment>